<evidence type="ECO:0000256" key="2">
    <source>
        <dbReference type="RuleBase" id="RU363018"/>
    </source>
</evidence>
<evidence type="ECO:0000256" key="1">
    <source>
        <dbReference type="ARBA" id="ARBA00022679"/>
    </source>
</evidence>
<dbReference type="GO" id="GO:0045547">
    <property type="term" value="F:ditrans,polycis-polyprenyl diphosphate synthase [(2E,6E)-farnesyl diphosphate specific] activity"/>
    <property type="evidence" value="ECO:0007669"/>
    <property type="project" value="TreeGrafter"/>
</dbReference>
<proteinExistence type="inferred from homology"/>
<reference evidence="3" key="1">
    <citation type="submission" date="2020-05" db="EMBL/GenBank/DDBJ databases">
        <title>WGS assembly of Panicum virgatum.</title>
        <authorList>
            <person name="Lovell J.T."/>
            <person name="Jenkins J."/>
            <person name="Shu S."/>
            <person name="Juenger T.E."/>
            <person name="Schmutz J."/>
        </authorList>
    </citation>
    <scope>NUCLEOTIDE SEQUENCE</scope>
    <source>
        <strain evidence="3">AP13</strain>
    </source>
</reference>
<evidence type="ECO:0000313" key="4">
    <source>
        <dbReference type="Proteomes" id="UP000823388"/>
    </source>
</evidence>
<protein>
    <recommendedName>
        <fullName evidence="2">Alkyl transferase</fullName>
        <ecNumber evidence="2">2.5.1.-</ecNumber>
    </recommendedName>
</protein>
<dbReference type="EC" id="2.5.1.-" evidence="2"/>
<keyword evidence="1 2" id="KW-0808">Transferase</keyword>
<dbReference type="InterPro" id="IPR036424">
    <property type="entry name" value="UPP_synth-like_sf"/>
</dbReference>
<organism evidence="3 4">
    <name type="scientific">Panicum virgatum</name>
    <name type="common">Blackwell switchgrass</name>
    <dbReference type="NCBI Taxonomy" id="38727"/>
    <lineage>
        <taxon>Eukaryota</taxon>
        <taxon>Viridiplantae</taxon>
        <taxon>Streptophyta</taxon>
        <taxon>Embryophyta</taxon>
        <taxon>Tracheophyta</taxon>
        <taxon>Spermatophyta</taxon>
        <taxon>Magnoliopsida</taxon>
        <taxon>Liliopsida</taxon>
        <taxon>Poales</taxon>
        <taxon>Poaceae</taxon>
        <taxon>PACMAD clade</taxon>
        <taxon>Panicoideae</taxon>
        <taxon>Panicodae</taxon>
        <taxon>Paniceae</taxon>
        <taxon>Panicinae</taxon>
        <taxon>Panicum</taxon>
        <taxon>Panicum sect. Hiantes</taxon>
    </lineage>
</organism>
<evidence type="ECO:0000313" key="3">
    <source>
        <dbReference type="EMBL" id="KAG2641851.1"/>
    </source>
</evidence>
<dbReference type="NCBIfam" id="TIGR00055">
    <property type="entry name" value="uppS"/>
    <property type="match status" value="1"/>
</dbReference>
<dbReference type="InterPro" id="IPR001441">
    <property type="entry name" value="UPP_synth-like"/>
</dbReference>
<sequence length="183" mass="20131">MFRNLEPIVGLSRAWGIRVLTAYPLSCENLRRPKAEVENLMCLCERFIGDNIDKFSRQGIRLQVIGDASKMPGSLRRAAAEADEATRHNSQLHVMLGLCYSGRWDFAQACQELARAARANELSPDDIHESLLAGRLATSAAGEFSYADLVIRTGGELRRSNTTGLGLFAECQEHSAKALLHSA</sequence>
<name>A0A8T0VY27_PANVG</name>
<dbReference type="SUPFAM" id="SSF64005">
    <property type="entry name" value="Undecaprenyl diphosphate synthase"/>
    <property type="match status" value="1"/>
</dbReference>
<dbReference type="Proteomes" id="UP000823388">
    <property type="component" value="Chromosome 2K"/>
</dbReference>
<dbReference type="PANTHER" id="PTHR10291:SF27">
    <property type="entry name" value="ALKYL TRANSFERASE"/>
    <property type="match status" value="1"/>
</dbReference>
<keyword evidence="4" id="KW-1185">Reference proteome</keyword>
<dbReference type="AlphaFoldDB" id="A0A8T0VY27"/>
<dbReference type="EMBL" id="CM029039">
    <property type="protein sequence ID" value="KAG2641851.1"/>
    <property type="molecule type" value="Genomic_DNA"/>
</dbReference>
<dbReference type="GO" id="GO:0016094">
    <property type="term" value="P:polyprenol biosynthetic process"/>
    <property type="evidence" value="ECO:0007669"/>
    <property type="project" value="TreeGrafter"/>
</dbReference>
<comment type="caution">
    <text evidence="3">The sequence shown here is derived from an EMBL/GenBank/DDBJ whole genome shotgun (WGS) entry which is preliminary data.</text>
</comment>
<dbReference type="Pfam" id="PF01255">
    <property type="entry name" value="Prenyltransf"/>
    <property type="match status" value="1"/>
</dbReference>
<comment type="similarity">
    <text evidence="2">Belongs to the UPP synthase family.</text>
</comment>
<gene>
    <name evidence="3" type="ORF">PVAP13_2KG221100</name>
</gene>
<dbReference type="Gene3D" id="3.40.1180.10">
    <property type="entry name" value="Decaprenyl diphosphate synthase-like"/>
    <property type="match status" value="1"/>
</dbReference>
<dbReference type="PANTHER" id="PTHR10291">
    <property type="entry name" value="DEHYDRODOLICHYL DIPHOSPHATE SYNTHASE FAMILY MEMBER"/>
    <property type="match status" value="1"/>
</dbReference>
<accession>A0A8T0VY27</accession>